<evidence type="ECO:0000256" key="4">
    <source>
        <dbReference type="ARBA" id="ARBA00023163"/>
    </source>
</evidence>
<evidence type="ECO:0000313" key="7">
    <source>
        <dbReference type="EMBL" id="KAL1536053.1"/>
    </source>
</evidence>
<dbReference type="Pfam" id="PF02362">
    <property type="entry name" value="B3"/>
    <property type="match status" value="2"/>
</dbReference>
<dbReference type="Gene3D" id="2.40.330.10">
    <property type="entry name" value="DNA-binding pseudobarrel domain"/>
    <property type="match status" value="2"/>
</dbReference>
<sequence>MIHSQNLAEEVVQLECVSTDNLPEFFKIYMPALSSKLLRIPPDFVDKFGEDIPARCRITERRGGDMSWEVDMKKVNDCWFLEKGWPNFAQDNLLRDGDFLTFCYVAKSLFHVQIFSPNGCAKRENSGIYNETKPEADINGNPSFSCVITKRNLKRDLCLPITFWKGKAHMMNMKRMEVTLWVENKAWNVGMVRYGYGIRFQKGMAKFWRDNSVKVGNSCTFHLIHTKHLSFMVTFD</sequence>
<evidence type="ECO:0000256" key="5">
    <source>
        <dbReference type="ARBA" id="ARBA00023242"/>
    </source>
</evidence>
<dbReference type="PANTHER" id="PTHR31920:SF148">
    <property type="entry name" value="B3 DOMAIN-CONTAINING PROTEIN OS03G0621600"/>
    <property type="match status" value="1"/>
</dbReference>
<proteinExistence type="predicted"/>
<accession>A0ABD1FW43</accession>
<keyword evidence="4" id="KW-0804">Transcription</keyword>
<feature type="domain" description="TF-B3" evidence="6">
    <location>
        <begin position="23"/>
        <end position="118"/>
    </location>
</feature>
<dbReference type="GO" id="GO:0005634">
    <property type="term" value="C:nucleus"/>
    <property type="evidence" value="ECO:0007669"/>
    <property type="project" value="UniProtKB-SubCell"/>
</dbReference>
<keyword evidence="8" id="KW-1185">Reference proteome</keyword>
<evidence type="ECO:0000259" key="6">
    <source>
        <dbReference type="PROSITE" id="PS50863"/>
    </source>
</evidence>
<dbReference type="GO" id="GO:0003677">
    <property type="term" value="F:DNA binding"/>
    <property type="evidence" value="ECO:0007669"/>
    <property type="project" value="UniProtKB-KW"/>
</dbReference>
<comment type="subcellular location">
    <subcellularLocation>
        <location evidence="1">Nucleus</location>
    </subcellularLocation>
</comment>
<protein>
    <submittedName>
        <fullName evidence="7">B3 domain-containing protein-like protein</fullName>
    </submittedName>
</protein>
<evidence type="ECO:0000256" key="1">
    <source>
        <dbReference type="ARBA" id="ARBA00004123"/>
    </source>
</evidence>
<dbReference type="PROSITE" id="PS50863">
    <property type="entry name" value="B3"/>
    <property type="match status" value="1"/>
</dbReference>
<dbReference type="InterPro" id="IPR050655">
    <property type="entry name" value="Plant_B3_domain"/>
</dbReference>
<dbReference type="SMART" id="SM01019">
    <property type="entry name" value="B3"/>
    <property type="match status" value="2"/>
</dbReference>
<keyword evidence="3" id="KW-0238">DNA-binding</keyword>
<dbReference type="InterPro" id="IPR015300">
    <property type="entry name" value="DNA-bd_pseudobarrel_sf"/>
</dbReference>
<gene>
    <name evidence="7" type="ORF">AAHA92_28761</name>
</gene>
<dbReference type="CDD" id="cd10017">
    <property type="entry name" value="B3_DNA"/>
    <property type="match status" value="2"/>
</dbReference>
<keyword evidence="2" id="KW-0805">Transcription regulation</keyword>
<organism evidence="7 8">
    <name type="scientific">Salvia divinorum</name>
    <name type="common">Maria pastora</name>
    <name type="synonym">Diviner's sage</name>
    <dbReference type="NCBI Taxonomy" id="28513"/>
    <lineage>
        <taxon>Eukaryota</taxon>
        <taxon>Viridiplantae</taxon>
        <taxon>Streptophyta</taxon>
        <taxon>Embryophyta</taxon>
        <taxon>Tracheophyta</taxon>
        <taxon>Spermatophyta</taxon>
        <taxon>Magnoliopsida</taxon>
        <taxon>eudicotyledons</taxon>
        <taxon>Gunneridae</taxon>
        <taxon>Pentapetalae</taxon>
        <taxon>asterids</taxon>
        <taxon>lamiids</taxon>
        <taxon>Lamiales</taxon>
        <taxon>Lamiaceae</taxon>
        <taxon>Nepetoideae</taxon>
        <taxon>Mentheae</taxon>
        <taxon>Salviinae</taxon>
        <taxon>Salvia</taxon>
        <taxon>Salvia subgen. Calosphace</taxon>
    </lineage>
</organism>
<dbReference type="Proteomes" id="UP001567538">
    <property type="component" value="Unassembled WGS sequence"/>
</dbReference>
<dbReference type="EMBL" id="JBEAFC010000011">
    <property type="protein sequence ID" value="KAL1536053.1"/>
    <property type="molecule type" value="Genomic_DNA"/>
</dbReference>
<dbReference type="SUPFAM" id="SSF101936">
    <property type="entry name" value="DNA-binding pseudobarrel domain"/>
    <property type="match status" value="2"/>
</dbReference>
<name>A0ABD1FW43_SALDI</name>
<dbReference type="PANTHER" id="PTHR31920">
    <property type="entry name" value="B3 DOMAIN-CONTAINING"/>
    <property type="match status" value="1"/>
</dbReference>
<evidence type="ECO:0000256" key="2">
    <source>
        <dbReference type="ARBA" id="ARBA00023015"/>
    </source>
</evidence>
<dbReference type="InterPro" id="IPR003340">
    <property type="entry name" value="B3_DNA-bd"/>
</dbReference>
<dbReference type="AlphaFoldDB" id="A0ABD1FW43"/>
<reference evidence="7 8" key="1">
    <citation type="submission" date="2024-06" db="EMBL/GenBank/DDBJ databases">
        <title>A chromosome level genome sequence of Diviner's sage (Salvia divinorum).</title>
        <authorList>
            <person name="Ford S.A."/>
            <person name="Ro D.-K."/>
            <person name="Ness R.W."/>
            <person name="Phillips M.A."/>
        </authorList>
    </citation>
    <scope>NUCLEOTIDE SEQUENCE [LARGE SCALE GENOMIC DNA]</scope>
    <source>
        <strain evidence="7">SAF-2024a</strain>
        <tissue evidence="7">Leaf</tissue>
    </source>
</reference>
<evidence type="ECO:0000256" key="3">
    <source>
        <dbReference type="ARBA" id="ARBA00023125"/>
    </source>
</evidence>
<evidence type="ECO:0000313" key="8">
    <source>
        <dbReference type="Proteomes" id="UP001567538"/>
    </source>
</evidence>
<keyword evidence="5" id="KW-0539">Nucleus</keyword>
<comment type="caution">
    <text evidence="7">The sequence shown here is derived from an EMBL/GenBank/DDBJ whole genome shotgun (WGS) entry which is preliminary data.</text>
</comment>